<reference evidence="1" key="1">
    <citation type="submission" date="2023-04" db="EMBL/GenBank/DDBJ databases">
        <authorList>
            <consortium name="ELIXIR-Norway"/>
        </authorList>
    </citation>
    <scope>NUCLEOTIDE SEQUENCE [LARGE SCALE GENOMIC DNA]</scope>
</reference>
<protein>
    <submittedName>
        <fullName evidence="1">Uncharacterized protein</fullName>
    </submittedName>
</protein>
<accession>A0ABN8Z2V7</accession>
<name>A0ABN8Z2V7_RANTA</name>
<dbReference type="EMBL" id="OX459962">
    <property type="protein sequence ID" value="CAI9166968.1"/>
    <property type="molecule type" value="Genomic_DNA"/>
</dbReference>
<evidence type="ECO:0000313" key="2">
    <source>
        <dbReference type="Proteomes" id="UP001176941"/>
    </source>
</evidence>
<sequence length="145" mass="15718">MRHLPSPTRQPQEMVLLCPHFMGTRGTERWGWPQVLEEMAEPTHTTTVPAHTRGRVLTCEEPVVWQTPGQARVATRWSAAATQLSHKDLGSRSTCSCDGLCPPELCSYATAAAGFSPGVGCGPHPSESEQCLLKSSVCQSYLEPG</sequence>
<proteinExistence type="predicted"/>
<gene>
    <name evidence="1" type="ORF">MRATA1EN1_LOCUS15930</name>
</gene>
<organism evidence="1 2">
    <name type="scientific">Rangifer tarandus platyrhynchus</name>
    <name type="common">Svalbard reindeer</name>
    <dbReference type="NCBI Taxonomy" id="3082113"/>
    <lineage>
        <taxon>Eukaryota</taxon>
        <taxon>Metazoa</taxon>
        <taxon>Chordata</taxon>
        <taxon>Craniata</taxon>
        <taxon>Vertebrata</taxon>
        <taxon>Euteleostomi</taxon>
        <taxon>Mammalia</taxon>
        <taxon>Eutheria</taxon>
        <taxon>Laurasiatheria</taxon>
        <taxon>Artiodactyla</taxon>
        <taxon>Ruminantia</taxon>
        <taxon>Pecora</taxon>
        <taxon>Cervidae</taxon>
        <taxon>Odocoileinae</taxon>
        <taxon>Rangifer</taxon>
    </lineage>
</organism>
<keyword evidence="2" id="KW-1185">Reference proteome</keyword>
<evidence type="ECO:0000313" key="1">
    <source>
        <dbReference type="EMBL" id="CAI9166968.1"/>
    </source>
</evidence>
<dbReference type="Proteomes" id="UP001176941">
    <property type="component" value="Chromosome 26"/>
</dbReference>